<sequence>IPPKGGAIGATGNLKCIMSSFEVQETNVSGQLESLAW</sequence>
<name>A0A2P5BM23_PARAD</name>
<keyword evidence="2" id="KW-1185">Reference proteome</keyword>
<feature type="non-terminal residue" evidence="1">
    <location>
        <position position="1"/>
    </location>
</feature>
<organism evidence="1 2">
    <name type="scientific">Parasponia andersonii</name>
    <name type="common">Sponia andersonii</name>
    <dbReference type="NCBI Taxonomy" id="3476"/>
    <lineage>
        <taxon>Eukaryota</taxon>
        <taxon>Viridiplantae</taxon>
        <taxon>Streptophyta</taxon>
        <taxon>Embryophyta</taxon>
        <taxon>Tracheophyta</taxon>
        <taxon>Spermatophyta</taxon>
        <taxon>Magnoliopsida</taxon>
        <taxon>eudicotyledons</taxon>
        <taxon>Gunneridae</taxon>
        <taxon>Pentapetalae</taxon>
        <taxon>rosids</taxon>
        <taxon>fabids</taxon>
        <taxon>Rosales</taxon>
        <taxon>Cannabaceae</taxon>
        <taxon>Parasponia</taxon>
    </lineage>
</organism>
<comment type="caution">
    <text evidence="1">The sequence shown here is derived from an EMBL/GenBank/DDBJ whole genome shotgun (WGS) entry which is preliminary data.</text>
</comment>
<accession>A0A2P5BM23</accession>
<evidence type="ECO:0000313" key="2">
    <source>
        <dbReference type="Proteomes" id="UP000237105"/>
    </source>
</evidence>
<evidence type="ECO:0000313" key="1">
    <source>
        <dbReference type="EMBL" id="PON49852.1"/>
    </source>
</evidence>
<reference evidence="2" key="1">
    <citation type="submission" date="2016-06" db="EMBL/GenBank/DDBJ databases">
        <title>Parallel loss of symbiosis genes in relatives of nitrogen-fixing non-legume Parasponia.</title>
        <authorList>
            <person name="Van Velzen R."/>
            <person name="Holmer R."/>
            <person name="Bu F."/>
            <person name="Rutten L."/>
            <person name="Van Zeijl A."/>
            <person name="Liu W."/>
            <person name="Santuari L."/>
            <person name="Cao Q."/>
            <person name="Sharma T."/>
            <person name="Shen D."/>
            <person name="Roswanjaya Y."/>
            <person name="Wardhani T."/>
            <person name="Kalhor M.S."/>
            <person name="Jansen J."/>
            <person name="Van den Hoogen J."/>
            <person name="Gungor B."/>
            <person name="Hartog M."/>
            <person name="Hontelez J."/>
            <person name="Verver J."/>
            <person name="Yang W.-C."/>
            <person name="Schijlen E."/>
            <person name="Repin R."/>
            <person name="Schilthuizen M."/>
            <person name="Schranz E."/>
            <person name="Heidstra R."/>
            <person name="Miyata K."/>
            <person name="Fedorova E."/>
            <person name="Kohlen W."/>
            <person name="Bisseling T."/>
            <person name="Smit S."/>
            <person name="Geurts R."/>
        </authorList>
    </citation>
    <scope>NUCLEOTIDE SEQUENCE [LARGE SCALE GENOMIC DNA]</scope>
    <source>
        <strain evidence="2">cv. WU1-14</strain>
    </source>
</reference>
<dbReference type="AlphaFoldDB" id="A0A2P5BM23"/>
<protein>
    <submittedName>
        <fullName evidence="1">Uncharacterized protein</fullName>
    </submittedName>
</protein>
<dbReference type="EMBL" id="JXTB01000253">
    <property type="protein sequence ID" value="PON49852.1"/>
    <property type="molecule type" value="Genomic_DNA"/>
</dbReference>
<proteinExistence type="predicted"/>
<dbReference type="Proteomes" id="UP000237105">
    <property type="component" value="Unassembled WGS sequence"/>
</dbReference>
<gene>
    <name evidence="1" type="ORF">PanWU01x14_227510</name>
</gene>